<dbReference type="GO" id="GO:0006623">
    <property type="term" value="P:protein targeting to vacuole"/>
    <property type="evidence" value="ECO:0007669"/>
    <property type="project" value="TreeGrafter"/>
</dbReference>
<dbReference type="GO" id="GO:0045053">
    <property type="term" value="P:protein retention in Golgi apparatus"/>
    <property type="evidence" value="ECO:0007669"/>
    <property type="project" value="TreeGrafter"/>
</dbReference>
<evidence type="ECO:0000313" key="3">
    <source>
        <dbReference type="Proteomes" id="UP000242450"/>
    </source>
</evidence>
<dbReference type="OrthoDB" id="428159at2759"/>
<feature type="domain" description="VPS13-like middle region" evidence="1">
    <location>
        <begin position="1"/>
        <end position="240"/>
    </location>
</feature>
<dbReference type="PANTHER" id="PTHR16166">
    <property type="entry name" value="VACUOLAR PROTEIN SORTING-ASSOCIATED PROTEIN VPS13"/>
    <property type="match status" value="1"/>
</dbReference>
<dbReference type="Pfam" id="PF25033">
    <property type="entry name" value="VPS13_M"/>
    <property type="match status" value="1"/>
</dbReference>
<dbReference type="InterPro" id="IPR026847">
    <property type="entry name" value="VPS13"/>
</dbReference>
<dbReference type="Proteomes" id="UP000242450">
    <property type="component" value="Chromosome 29"/>
</dbReference>
<name>A0A212C5C3_CEREH</name>
<evidence type="ECO:0000259" key="1">
    <source>
        <dbReference type="Pfam" id="PF25033"/>
    </source>
</evidence>
<comment type="caution">
    <text evidence="2">The sequence shown here is derived from an EMBL/GenBank/DDBJ whole genome shotgun (WGS) entry which is preliminary data.</text>
</comment>
<organism evidence="2 3">
    <name type="scientific">Cervus elaphus hippelaphus</name>
    <name type="common">European red deer</name>
    <dbReference type="NCBI Taxonomy" id="46360"/>
    <lineage>
        <taxon>Eukaryota</taxon>
        <taxon>Metazoa</taxon>
        <taxon>Chordata</taxon>
        <taxon>Craniata</taxon>
        <taxon>Vertebrata</taxon>
        <taxon>Euteleostomi</taxon>
        <taxon>Mammalia</taxon>
        <taxon>Eutheria</taxon>
        <taxon>Laurasiatheria</taxon>
        <taxon>Artiodactyla</taxon>
        <taxon>Ruminantia</taxon>
        <taxon>Pecora</taxon>
        <taxon>Cervidae</taxon>
        <taxon>Cervinae</taxon>
        <taxon>Cervus</taxon>
    </lineage>
</organism>
<dbReference type="PANTHER" id="PTHR16166:SF22">
    <property type="entry name" value="INTERMEMBRANE LIPID TRANSFER PROTEIN VPS13A"/>
    <property type="match status" value="1"/>
</dbReference>
<keyword evidence="3" id="KW-1185">Reference proteome</keyword>
<dbReference type="InterPro" id="IPR056747">
    <property type="entry name" value="VPS13-like_M"/>
</dbReference>
<accession>A0A212C5C3</accession>
<dbReference type="AlphaFoldDB" id="A0A212C5C3"/>
<reference evidence="2 3" key="1">
    <citation type="journal article" date="2018" name="Mol. Genet. Genomics">
        <title>The red deer Cervus elaphus genome CerEla1.0: sequencing, annotating, genes, and chromosomes.</title>
        <authorList>
            <person name="Bana N.A."/>
            <person name="Nyiri A."/>
            <person name="Nagy J."/>
            <person name="Frank K."/>
            <person name="Nagy T."/>
            <person name="Steger V."/>
            <person name="Schiller M."/>
            <person name="Lakatos P."/>
            <person name="Sugar L."/>
            <person name="Horn P."/>
            <person name="Barta E."/>
            <person name="Orosz L."/>
        </authorList>
    </citation>
    <scope>NUCLEOTIDE SEQUENCE [LARGE SCALE GENOMIC DNA]</scope>
    <source>
        <strain evidence="2">Hungarian</strain>
    </source>
</reference>
<dbReference type="GO" id="GO:0006914">
    <property type="term" value="P:autophagy"/>
    <property type="evidence" value="ECO:0007669"/>
    <property type="project" value="TreeGrafter"/>
</dbReference>
<feature type="non-terminal residue" evidence="2">
    <location>
        <position position="436"/>
    </location>
</feature>
<evidence type="ECO:0000313" key="2">
    <source>
        <dbReference type="EMBL" id="OWK01132.1"/>
    </source>
</evidence>
<proteinExistence type="predicted"/>
<gene>
    <name evidence="2" type="ORF">Celaphus_00018386</name>
</gene>
<protein>
    <recommendedName>
        <fullName evidence="1">VPS13-like middle region domain-containing protein</fullName>
    </recommendedName>
</protein>
<dbReference type="EMBL" id="MKHE01000029">
    <property type="protein sequence ID" value="OWK01132.1"/>
    <property type="molecule type" value="Genomic_DNA"/>
</dbReference>
<feature type="non-terminal residue" evidence="2">
    <location>
        <position position="1"/>
    </location>
</feature>
<sequence>VLQPCDLFYQATQISPDPQVLELSVKSLTLKVSPVIINTVITITSALYTAKETIPKETASSTAHLWEKKDTKDLNMWFLEEPNEAVKTAHTPELVPKGEIIKMNIDSIFLVLEAGIGHRTVPMLLAKSRFSGEGKNWSSLINLHCQLELEVHYYNEMFGVWEPLLEPLEIDQTEDFRPWNLGIKMKKKAKKAIVESGTEEENYRVPEYKTVITFYSKDQLNITLSKCGLIMLNNLAEAFTEAATGSSATFVRDLAPFMILNSLGLNISVSPSESFSVLSVPMAKSYVLKNEESLSMDYMRTKDNDHFNAMTSLSSKHFFILLSKLEIIFQYHFLFMEETRYWERLHLEPEDADYQVCEGIDFEEMIKQDGTSFKKKCRPINPSKKPFIINIVPEKDNLTYMSVYSEDRWDLPYIIHLWPPILLRNLLPYKIAYYIE</sequence>